<dbReference type="InterPro" id="IPR001537">
    <property type="entry name" value="SpoU_MeTrfase"/>
</dbReference>
<dbReference type="InterPro" id="IPR029026">
    <property type="entry name" value="tRNA_m1G_MTases_N"/>
</dbReference>
<dbReference type="InterPro" id="IPR004384">
    <property type="entry name" value="RNA_MeTrfase_TrmJ/LasT"/>
</dbReference>
<dbReference type="InterPro" id="IPR029028">
    <property type="entry name" value="Alpha/beta_knot_MTases"/>
</dbReference>
<evidence type="ECO:0000259" key="6">
    <source>
        <dbReference type="Pfam" id="PF00588"/>
    </source>
</evidence>
<dbReference type="PATRIC" id="fig|447.4.peg.1762"/>
<dbReference type="FunFam" id="3.40.1280.10:FF:000006">
    <property type="entry name" value="Uncharacterized tRNA/rRNA methyltransferase HI_0380"/>
    <property type="match status" value="1"/>
</dbReference>
<comment type="catalytic activity">
    <reaction evidence="5">
        <text>cytidine(32) in tRNA + S-adenosyl-L-methionine = 2'-O-methylcytidine(32) in tRNA + S-adenosyl-L-homocysteine + H(+)</text>
        <dbReference type="Rhea" id="RHEA:42932"/>
        <dbReference type="Rhea" id="RHEA-COMP:10288"/>
        <dbReference type="Rhea" id="RHEA-COMP:10289"/>
        <dbReference type="ChEBI" id="CHEBI:15378"/>
        <dbReference type="ChEBI" id="CHEBI:57856"/>
        <dbReference type="ChEBI" id="CHEBI:59789"/>
        <dbReference type="ChEBI" id="CHEBI:74495"/>
        <dbReference type="ChEBI" id="CHEBI:82748"/>
        <dbReference type="EC" id="2.1.1.200"/>
    </reaction>
</comment>
<feature type="domain" description="tRNA/rRNA methyltransferase SpoU type" evidence="6">
    <location>
        <begin position="6"/>
        <end position="155"/>
    </location>
</feature>
<keyword evidence="5" id="KW-0819">tRNA processing</keyword>
<dbReference type="Proteomes" id="UP000054695">
    <property type="component" value="Unassembled WGS sequence"/>
</dbReference>
<dbReference type="OrthoDB" id="9806346at2"/>
<dbReference type="PANTHER" id="PTHR42786">
    <property type="entry name" value="TRNA/RRNA METHYLTRANSFERASE"/>
    <property type="match status" value="1"/>
</dbReference>
<comment type="function">
    <text evidence="5">Catalyzes the formation of 2'O-methylated cytidine (Cm32) or 2'O-methylated uridine (Um32) at position 32 in tRNA.</text>
</comment>
<sequence length="251" mass="28126">MKLSSIRIILVATSHPGNIGSTARAMKTMGLNSLYLVKPKSFPDYKAKEMAAGADDLLERAVVTETLDEALAGCQLILGTSARPRGLSLPGLLPASCAELVSQQSENTQIAIVFGREHAGLTNEELLKCHYHIHIPSNPEYASLNLAQAVQIIAYELRMKLLAPQAEVALRQDEYAAADEIEQFYEHLREVFIEIQFLKASNPRRLMQRVRRLFNRVNLEKMEVNLLRGMLSQVQKSLEWASKRGRSEQNN</sequence>
<gene>
    <name evidence="7" type="primary">yfhQ</name>
    <name evidence="5" type="synonym">trmJ</name>
    <name evidence="7" type="ORF">Lboz_1654</name>
</gene>
<dbReference type="GO" id="GO:0003723">
    <property type="term" value="F:RNA binding"/>
    <property type="evidence" value="ECO:0007669"/>
    <property type="project" value="InterPro"/>
</dbReference>
<comment type="subunit">
    <text evidence="5">Homodimer.</text>
</comment>
<dbReference type="Pfam" id="PF00588">
    <property type="entry name" value="SpoU_methylase"/>
    <property type="match status" value="1"/>
</dbReference>
<comment type="catalytic activity">
    <reaction evidence="5">
        <text>uridine(32) in tRNA + S-adenosyl-L-methionine = 2'-O-methyluridine(32) in tRNA + S-adenosyl-L-homocysteine + H(+)</text>
        <dbReference type="Rhea" id="RHEA:42936"/>
        <dbReference type="Rhea" id="RHEA-COMP:10107"/>
        <dbReference type="Rhea" id="RHEA-COMP:10290"/>
        <dbReference type="ChEBI" id="CHEBI:15378"/>
        <dbReference type="ChEBI" id="CHEBI:57856"/>
        <dbReference type="ChEBI" id="CHEBI:59789"/>
        <dbReference type="ChEBI" id="CHEBI:65315"/>
        <dbReference type="ChEBI" id="CHEBI:74478"/>
        <dbReference type="EC" id="2.1.1.200"/>
    </reaction>
</comment>
<dbReference type="GO" id="GO:0005829">
    <property type="term" value="C:cytosol"/>
    <property type="evidence" value="ECO:0007669"/>
    <property type="project" value="TreeGrafter"/>
</dbReference>
<dbReference type="Gene3D" id="3.40.1280.10">
    <property type="match status" value="1"/>
</dbReference>
<evidence type="ECO:0000256" key="1">
    <source>
        <dbReference type="ARBA" id="ARBA00007228"/>
    </source>
</evidence>
<evidence type="ECO:0000256" key="5">
    <source>
        <dbReference type="RuleBase" id="RU362024"/>
    </source>
</evidence>
<evidence type="ECO:0000256" key="3">
    <source>
        <dbReference type="ARBA" id="ARBA00022679"/>
    </source>
</evidence>
<dbReference type="PANTHER" id="PTHR42786:SF2">
    <property type="entry name" value="TRNA (CYTIDINE_URIDINE-2'-O-)-METHYLTRANSFERASE TRMJ"/>
    <property type="match status" value="1"/>
</dbReference>
<dbReference type="EC" id="2.1.1.200" evidence="5"/>
<evidence type="ECO:0000256" key="4">
    <source>
        <dbReference type="ARBA" id="ARBA00022691"/>
    </source>
</evidence>
<accession>A0A0W0RT42</accession>
<dbReference type="Gene3D" id="1.10.8.590">
    <property type="match status" value="1"/>
</dbReference>
<dbReference type="STRING" id="447.Lboz_1654"/>
<dbReference type="GO" id="GO:0002128">
    <property type="term" value="P:tRNA nucleoside ribose methylation"/>
    <property type="evidence" value="ECO:0007669"/>
    <property type="project" value="TreeGrafter"/>
</dbReference>
<dbReference type="GO" id="GO:0160206">
    <property type="term" value="F:tRNA (cytidine(32)/uridine(32)-2'-O)-methyltransferase activity"/>
    <property type="evidence" value="ECO:0007669"/>
    <property type="project" value="UniProtKB-EC"/>
</dbReference>
<dbReference type="PIRSF" id="PIRSF004808">
    <property type="entry name" value="LasT"/>
    <property type="match status" value="1"/>
</dbReference>
<dbReference type="GO" id="GO:0106339">
    <property type="term" value="F:tRNA (cytidine(32)-2'-O)-methyltransferase activity"/>
    <property type="evidence" value="ECO:0007669"/>
    <property type="project" value="RHEA"/>
</dbReference>
<dbReference type="NCBIfam" id="TIGR00050">
    <property type="entry name" value="rRNA_methyl_1"/>
    <property type="match status" value="1"/>
</dbReference>
<organism evidence="7 8">
    <name type="scientific">Legionella bozemanae</name>
    <name type="common">Fluoribacter bozemanae</name>
    <dbReference type="NCBI Taxonomy" id="447"/>
    <lineage>
        <taxon>Bacteria</taxon>
        <taxon>Pseudomonadati</taxon>
        <taxon>Pseudomonadota</taxon>
        <taxon>Gammaproteobacteria</taxon>
        <taxon>Legionellales</taxon>
        <taxon>Legionellaceae</taxon>
        <taxon>Legionella</taxon>
    </lineage>
</organism>
<keyword evidence="8" id="KW-1185">Reference proteome</keyword>
<evidence type="ECO:0000313" key="8">
    <source>
        <dbReference type="Proteomes" id="UP000054695"/>
    </source>
</evidence>
<evidence type="ECO:0000313" key="7">
    <source>
        <dbReference type="EMBL" id="KTC74214.1"/>
    </source>
</evidence>
<evidence type="ECO:0000256" key="2">
    <source>
        <dbReference type="ARBA" id="ARBA00022603"/>
    </source>
</evidence>
<comment type="caution">
    <text evidence="7">The sequence shown here is derived from an EMBL/GenBank/DDBJ whole genome shotgun (WGS) entry which is preliminary data.</text>
</comment>
<comment type="similarity">
    <text evidence="1">Belongs to the class IV-like SAM-binding methyltransferase superfamily. RNA methyltransferase TrmH family.</text>
</comment>
<dbReference type="CDD" id="cd18093">
    <property type="entry name" value="SpoU-like_TrmJ"/>
    <property type="match status" value="1"/>
</dbReference>
<protein>
    <recommendedName>
        <fullName evidence="5">tRNA (cytidine/uridine-2'-O-)-methyltransferase TrmJ</fullName>
        <ecNumber evidence="5">2.1.1.200</ecNumber>
    </recommendedName>
    <alternativeName>
        <fullName evidence="5">tRNA (cytidine(32)/uridine(32)-2'-O)-methyltransferase</fullName>
    </alternativeName>
    <alternativeName>
        <fullName evidence="5">tRNA Cm32/Um32 methyltransferase</fullName>
    </alternativeName>
</protein>
<comment type="subcellular location">
    <subcellularLocation>
        <location evidence="5">Cytoplasm</location>
    </subcellularLocation>
</comment>
<dbReference type="NCBIfam" id="NF011694">
    <property type="entry name" value="PRK15114.1"/>
    <property type="match status" value="1"/>
</dbReference>
<keyword evidence="2 5" id="KW-0489">Methyltransferase</keyword>
<keyword evidence="4 5" id="KW-0949">S-adenosyl-L-methionine</keyword>
<dbReference type="EMBL" id="LNXU01000017">
    <property type="protein sequence ID" value="KTC74214.1"/>
    <property type="molecule type" value="Genomic_DNA"/>
</dbReference>
<proteinExistence type="inferred from homology"/>
<name>A0A0W0RT42_LEGBO</name>
<keyword evidence="3 7" id="KW-0808">Transferase</keyword>
<dbReference type="RefSeq" id="WP_058459300.1">
    <property type="nucleotide sequence ID" value="NZ_CAAAIY010000001.1"/>
</dbReference>
<dbReference type="AlphaFoldDB" id="A0A0W0RT42"/>
<keyword evidence="5" id="KW-0963">Cytoplasm</keyword>
<reference evidence="7 8" key="1">
    <citation type="submission" date="2015-11" db="EMBL/GenBank/DDBJ databases">
        <title>Genomic analysis of 38 Legionella species identifies large and diverse effector repertoires.</title>
        <authorList>
            <person name="Burstein D."/>
            <person name="Amaro F."/>
            <person name="Zusman T."/>
            <person name="Lifshitz Z."/>
            <person name="Cohen O."/>
            <person name="Gilbert J.A."/>
            <person name="Pupko T."/>
            <person name="Shuman H.A."/>
            <person name="Segal G."/>
        </authorList>
    </citation>
    <scope>NUCLEOTIDE SEQUENCE [LARGE SCALE GENOMIC DNA]</scope>
    <source>
        <strain evidence="7 8">WIGA</strain>
    </source>
</reference>
<dbReference type="SUPFAM" id="SSF75217">
    <property type="entry name" value="alpha/beta knot"/>
    <property type="match status" value="1"/>
</dbReference>